<evidence type="ECO:0000313" key="2">
    <source>
        <dbReference type="Proteomes" id="UP001240561"/>
    </source>
</evidence>
<feature type="non-terminal residue" evidence="1">
    <location>
        <position position="76"/>
    </location>
</feature>
<protein>
    <submittedName>
        <fullName evidence="1">Uncharacterized protein</fullName>
    </submittedName>
</protein>
<sequence length="76" mass="7928">EDVESSSVMPTTDGWFIPEANLAITLEGKSSTGAPLPGEVSVREASCPAPQASNAQLRENLEKLLGQQPAGSAARY</sequence>
<reference evidence="1 2" key="1">
    <citation type="submission" date="2023-05" db="EMBL/GenBank/DDBJ databases">
        <title>Cataloging the Phylogenetic Diversity of Human Bladder Bacteria.</title>
        <authorList>
            <person name="Du J."/>
        </authorList>
    </citation>
    <scope>NUCLEOTIDE SEQUENCE [LARGE SCALE GENOMIC DNA]</scope>
    <source>
        <strain evidence="1 2">UMB9230</strain>
    </source>
</reference>
<dbReference type="Proteomes" id="UP001240561">
    <property type="component" value="Unassembled WGS sequence"/>
</dbReference>
<accession>A0ABD4ZCT3</accession>
<gene>
    <name evidence="1" type="ORF">QP177_07625</name>
</gene>
<name>A0ABD4ZCT3_GARVA</name>
<feature type="non-terminal residue" evidence="1">
    <location>
        <position position="1"/>
    </location>
</feature>
<evidence type="ECO:0000313" key="1">
    <source>
        <dbReference type="EMBL" id="MDK6696415.1"/>
    </source>
</evidence>
<organism evidence="1 2">
    <name type="scientific">Gardnerella vaginalis</name>
    <dbReference type="NCBI Taxonomy" id="2702"/>
    <lineage>
        <taxon>Bacteria</taxon>
        <taxon>Bacillati</taxon>
        <taxon>Actinomycetota</taxon>
        <taxon>Actinomycetes</taxon>
        <taxon>Bifidobacteriales</taxon>
        <taxon>Bifidobacteriaceae</taxon>
        <taxon>Gardnerella</taxon>
    </lineage>
</organism>
<comment type="caution">
    <text evidence="1">The sequence shown here is derived from an EMBL/GenBank/DDBJ whole genome shotgun (WGS) entry which is preliminary data.</text>
</comment>
<dbReference type="EMBL" id="JASOGJ010000211">
    <property type="protein sequence ID" value="MDK6696415.1"/>
    <property type="molecule type" value="Genomic_DNA"/>
</dbReference>
<proteinExistence type="predicted"/>
<dbReference type="AlphaFoldDB" id="A0ABD4ZCT3"/>